<keyword evidence="2" id="KW-1185">Reference proteome</keyword>
<proteinExistence type="predicted"/>
<reference evidence="2" key="1">
    <citation type="journal article" date="2021" name="BMC Genomics">
        <title>Chromosome-level genome assembly and manually-curated proteome of model necrotroph Parastagonospora nodorum Sn15 reveals a genome-wide trove of candidate effector homologs, and redundancy of virulence-related functions within an accessory chromosome.</title>
        <authorList>
            <person name="Bertazzoni S."/>
            <person name="Jones D.A.B."/>
            <person name="Phan H.T."/>
            <person name="Tan K.-C."/>
            <person name="Hane J.K."/>
        </authorList>
    </citation>
    <scope>NUCLEOTIDE SEQUENCE [LARGE SCALE GENOMIC DNA]</scope>
    <source>
        <strain evidence="2">SN15 / ATCC MYA-4574 / FGSC 10173)</strain>
    </source>
</reference>
<evidence type="ECO:0000313" key="2">
    <source>
        <dbReference type="Proteomes" id="UP000663193"/>
    </source>
</evidence>
<organism evidence="1 2">
    <name type="scientific">Phaeosphaeria nodorum (strain SN15 / ATCC MYA-4574 / FGSC 10173)</name>
    <name type="common">Glume blotch fungus</name>
    <name type="synonym">Parastagonospora nodorum</name>
    <dbReference type="NCBI Taxonomy" id="321614"/>
    <lineage>
        <taxon>Eukaryota</taxon>
        <taxon>Fungi</taxon>
        <taxon>Dikarya</taxon>
        <taxon>Ascomycota</taxon>
        <taxon>Pezizomycotina</taxon>
        <taxon>Dothideomycetes</taxon>
        <taxon>Pleosporomycetidae</taxon>
        <taxon>Pleosporales</taxon>
        <taxon>Pleosporineae</taxon>
        <taxon>Phaeosphaeriaceae</taxon>
        <taxon>Parastagonospora</taxon>
    </lineage>
</organism>
<dbReference type="AlphaFoldDB" id="A0A7U2IBR9"/>
<name>A0A7U2IBR9_PHANO</name>
<sequence length="71" mass="7893">MSSRCRTDGCTNWAATGNEYCLEHLSQRKEIGKASLPIEHTTTSYPMQLTGANDLFDRCSDATTTFLKVDC</sequence>
<dbReference type="Proteomes" id="UP000663193">
    <property type="component" value="Chromosome 21"/>
</dbReference>
<dbReference type="VEuPathDB" id="FungiDB:JI435_201370"/>
<accession>A0A7U2IBR9</accession>
<dbReference type="KEGG" id="pno:SNOG_20137"/>
<dbReference type="RefSeq" id="XP_001802857.1">
    <property type="nucleotide sequence ID" value="XM_001802805.1"/>
</dbReference>
<gene>
    <name evidence="1" type="ORF">JI435_201370</name>
</gene>
<dbReference type="EMBL" id="CP069043">
    <property type="protein sequence ID" value="QRD06957.1"/>
    <property type="molecule type" value="Genomic_DNA"/>
</dbReference>
<protein>
    <submittedName>
        <fullName evidence="1">Uncharacterized protein</fullName>
    </submittedName>
</protein>
<evidence type="ECO:0000313" key="1">
    <source>
        <dbReference type="EMBL" id="QRD06957.1"/>
    </source>
</evidence>